<dbReference type="GO" id="GO:0046872">
    <property type="term" value="F:metal ion binding"/>
    <property type="evidence" value="ECO:0007669"/>
    <property type="project" value="InterPro"/>
</dbReference>
<dbReference type="GO" id="GO:0005524">
    <property type="term" value="F:ATP binding"/>
    <property type="evidence" value="ECO:0007669"/>
    <property type="project" value="InterPro"/>
</dbReference>
<evidence type="ECO:0000313" key="2">
    <source>
        <dbReference type="EMBL" id="CAB4862868.1"/>
    </source>
</evidence>
<dbReference type="Gene3D" id="3.30.470.20">
    <property type="entry name" value="ATP-grasp fold, B domain"/>
    <property type="match status" value="1"/>
</dbReference>
<protein>
    <submittedName>
        <fullName evidence="2">Unannotated protein</fullName>
    </submittedName>
</protein>
<dbReference type="PROSITE" id="PS50975">
    <property type="entry name" value="ATP_GRASP"/>
    <property type="match status" value="1"/>
</dbReference>
<dbReference type="AlphaFoldDB" id="A0A6J7D1D3"/>
<name>A0A6J7D1D3_9ZZZZ</name>
<dbReference type="InterPro" id="IPR011761">
    <property type="entry name" value="ATP-grasp"/>
</dbReference>
<organism evidence="2">
    <name type="scientific">freshwater metagenome</name>
    <dbReference type="NCBI Taxonomy" id="449393"/>
    <lineage>
        <taxon>unclassified sequences</taxon>
        <taxon>metagenomes</taxon>
        <taxon>ecological metagenomes</taxon>
    </lineage>
</organism>
<proteinExistence type="predicted"/>
<accession>A0A6J7D1D3</accession>
<feature type="domain" description="ATP-grasp" evidence="1">
    <location>
        <begin position="119"/>
        <end position="301"/>
    </location>
</feature>
<dbReference type="SUPFAM" id="SSF56059">
    <property type="entry name" value="Glutathione synthetase ATP-binding domain-like"/>
    <property type="match status" value="1"/>
</dbReference>
<reference evidence="2" key="1">
    <citation type="submission" date="2020-05" db="EMBL/GenBank/DDBJ databases">
        <authorList>
            <person name="Chiriac C."/>
            <person name="Salcher M."/>
            <person name="Ghai R."/>
            <person name="Kavagutti S V."/>
        </authorList>
    </citation>
    <scope>NUCLEOTIDE SEQUENCE</scope>
</reference>
<evidence type="ECO:0000259" key="1">
    <source>
        <dbReference type="PROSITE" id="PS50975"/>
    </source>
</evidence>
<dbReference type="EMBL" id="CAFBLH010000012">
    <property type="protein sequence ID" value="CAB4862868.1"/>
    <property type="molecule type" value="Genomic_DNA"/>
</dbReference>
<gene>
    <name evidence="2" type="ORF">UFOPK3342_00529</name>
</gene>
<sequence length="401" mass="45747">MKIFLVSPHGFNLVHLLSALEPEKNEITVIGCPKSAFANGEGNYRFIPLGNHDECSEFTNVLLADTALLNSLEGFIIYGDDGVLYEIANSSMPTERKLQILPVNTVEALSFVGSKKGLAEISTKYNWKVPNSLVCDSPESLVPTAEKIGYPLFIKADRGGGGAQVKKILNSTALHSEEIPLSWFPLVVQESIQGHEYCIDLFYWHGELRFYSFTDELKSSEKFGPTYYRKYSLTSDFNVLDSLHDMGRVLGIHGFVNGTGMFDSYLNTYSIFEMDIRPNAWHFLFNQFGYTFDDLTRDEHFPGEFPLQPKNLQGFVYVHFISRHISQLLNQRAWSQFWKLALSSRTRKSNHILIDEISFSRYVVIFLAKIVSIALPSRLMSWFRQNGFAYKVYRFLVKISA</sequence>